<dbReference type="EMBL" id="QPFP01000054">
    <property type="protein sequence ID" value="TEB25710.1"/>
    <property type="molecule type" value="Genomic_DNA"/>
</dbReference>
<name>A0A4Y7SV18_COPMI</name>
<protein>
    <submittedName>
        <fullName evidence="1">Uncharacterized protein</fullName>
    </submittedName>
</protein>
<keyword evidence="2" id="KW-1185">Reference proteome</keyword>
<organism evidence="1 2">
    <name type="scientific">Coprinellus micaceus</name>
    <name type="common">Glistening ink-cap mushroom</name>
    <name type="synonym">Coprinus micaceus</name>
    <dbReference type="NCBI Taxonomy" id="71717"/>
    <lineage>
        <taxon>Eukaryota</taxon>
        <taxon>Fungi</taxon>
        <taxon>Dikarya</taxon>
        <taxon>Basidiomycota</taxon>
        <taxon>Agaricomycotina</taxon>
        <taxon>Agaricomycetes</taxon>
        <taxon>Agaricomycetidae</taxon>
        <taxon>Agaricales</taxon>
        <taxon>Agaricineae</taxon>
        <taxon>Psathyrellaceae</taxon>
        <taxon>Coprinellus</taxon>
    </lineage>
</organism>
<gene>
    <name evidence="1" type="ORF">FA13DRAFT_1738043</name>
</gene>
<sequence length="76" mass="8261">MPSGWFLQYAGKYSQTVPRPLDHIKPACFACCRVLLQALFVCARPFEGLPDKDPRAVVAELDLVGNGVVPKATTSV</sequence>
<proteinExistence type="predicted"/>
<evidence type="ECO:0000313" key="2">
    <source>
        <dbReference type="Proteomes" id="UP000298030"/>
    </source>
</evidence>
<reference evidence="1 2" key="1">
    <citation type="journal article" date="2019" name="Nat. Ecol. Evol.">
        <title>Megaphylogeny resolves global patterns of mushroom evolution.</title>
        <authorList>
            <person name="Varga T."/>
            <person name="Krizsan K."/>
            <person name="Foldi C."/>
            <person name="Dima B."/>
            <person name="Sanchez-Garcia M."/>
            <person name="Sanchez-Ramirez S."/>
            <person name="Szollosi G.J."/>
            <person name="Szarkandi J.G."/>
            <person name="Papp V."/>
            <person name="Albert L."/>
            <person name="Andreopoulos W."/>
            <person name="Angelini C."/>
            <person name="Antonin V."/>
            <person name="Barry K.W."/>
            <person name="Bougher N.L."/>
            <person name="Buchanan P."/>
            <person name="Buyck B."/>
            <person name="Bense V."/>
            <person name="Catcheside P."/>
            <person name="Chovatia M."/>
            <person name="Cooper J."/>
            <person name="Damon W."/>
            <person name="Desjardin D."/>
            <person name="Finy P."/>
            <person name="Geml J."/>
            <person name="Haridas S."/>
            <person name="Hughes K."/>
            <person name="Justo A."/>
            <person name="Karasinski D."/>
            <person name="Kautmanova I."/>
            <person name="Kiss B."/>
            <person name="Kocsube S."/>
            <person name="Kotiranta H."/>
            <person name="LaButti K.M."/>
            <person name="Lechner B.E."/>
            <person name="Liimatainen K."/>
            <person name="Lipzen A."/>
            <person name="Lukacs Z."/>
            <person name="Mihaltcheva S."/>
            <person name="Morgado L.N."/>
            <person name="Niskanen T."/>
            <person name="Noordeloos M.E."/>
            <person name="Ohm R.A."/>
            <person name="Ortiz-Santana B."/>
            <person name="Ovrebo C."/>
            <person name="Racz N."/>
            <person name="Riley R."/>
            <person name="Savchenko A."/>
            <person name="Shiryaev A."/>
            <person name="Soop K."/>
            <person name="Spirin V."/>
            <person name="Szebenyi C."/>
            <person name="Tomsovsky M."/>
            <person name="Tulloss R.E."/>
            <person name="Uehling J."/>
            <person name="Grigoriev I.V."/>
            <person name="Vagvolgyi C."/>
            <person name="Papp T."/>
            <person name="Martin F.M."/>
            <person name="Miettinen O."/>
            <person name="Hibbett D.S."/>
            <person name="Nagy L.G."/>
        </authorList>
    </citation>
    <scope>NUCLEOTIDE SEQUENCE [LARGE SCALE GENOMIC DNA]</scope>
    <source>
        <strain evidence="1 2">FP101781</strain>
    </source>
</reference>
<dbReference type="AlphaFoldDB" id="A0A4Y7SV18"/>
<evidence type="ECO:0000313" key="1">
    <source>
        <dbReference type="EMBL" id="TEB25710.1"/>
    </source>
</evidence>
<comment type="caution">
    <text evidence="1">The sequence shown here is derived from an EMBL/GenBank/DDBJ whole genome shotgun (WGS) entry which is preliminary data.</text>
</comment>
<dbReference type="Proteomes" id="UP000298030">
    <property type="component" value="Unassembled WGS sequence"/>
</dbReference>
<accession>A0A4Y7SV18</accession>